<evidence type="ECO:0000256" key="1">
    <source>
        <dbReference type="ARBA" id="ARBA00004651"/>
    </source>
</evidence>
<evidence type="ECO:0000256" key="3">
    <source>
        <dbReference type="ARBA" id="ARBA00022692"/>
    </source>
</evidence>
<evidence type="ECO:0000259" key="9">
    <source>
        <dbReference type="Pfam" id="PF12704"/>
    </source>
</evidence>
<feature type="transmembrane region" description="Helical" evidence="7">
    <location>
        <begin position="20"/>
        <end position="43"/>
    </location>
</feature>
<dbReference type="Pfam" id="PF12704">
    <property type="entry name" value="MacB_PCD"/>
    <property type="match status" value="1"/>
</dbReference>
<dbReference type="PANTHER" id="PTHR30572:SF4">
    <property type="entry name" value="ABC TRANSPORTER PERMEASE YTRF"/>
    <property type="match status" value="1"/>
</dbReference>
<keyword evidence="5 7" id="KW-0472">Membrane</keyword>
<keyword evidence="3 7" id="KW-0812">Transmembrane</keyword>
<proteinExistence type="inferred from homology"/>
<dbReference type="Proteomes" id="UP000176614">
    <property type="component" value="Unassembled WGS sequence"/>
</dbReference>
<evidence type="ECO:0000256" key="5">
    <source>
        <dbReference type="ARBA" id="ARBA00023136"/>
    </source>
</evidence>
<name>A0A1F4W1I0_UNCKA</name>
<feature type="transmembrane region" description="Helical" evidence="7">
    <location>
        <begin position="266"/>
        <end position="295"/>
    </location>
</feature>
<protein>
    <recommendedName>
        <fullName evidence="12">Multidrug ABC transporter substrate-binding protein</fullName>
    </recommendedName>
</protein>
<feature type="transmembrane region" description="Helical" evidence="7">
    <location>
        <begin position="315"/>
        <end position="343"/>
    </location>
</feature>
<dbReference type="AlphaFoldDB" id="A0A1F4W1I0"/>
<comment type="similarity">
    <text evidence="6">Belongs to the ABC-4 integral membrane protein family.</text>
</comment>
<dbReference type="PANTHER" id="PTHR30572">
    <property type="entry name" value="MEMBRANE COMPONENT OF TRANSPORTER-RELATED"/>
    <property type="match status" value="1"/>
</dbReference>
<dbReference type="InterPro" id="IPR003838">
    <property type="entry name" value="ABC3_permease_C"/>
</dbReference>
<evidence type="ECO:0000313" key="10">
    <source>
        <dbReference type="EMBL" id="OGC63279.1"/>
    </source>
</evidence>
<comment type="caution">
    <text evidence="10">The sequence shown here is derived from an EMBL/GenBank/DDBJ whole genome shotgun (WGS) entry which is preliminary data.</text>
</comment>
<dbReference type="InterPro" id="IPR050250">
    <property type="entry name" value="Macrolide_Exporter_MacB"/>
</dbReference>
<feature type="domain" description="ABC3 transporter permease C-terminal" evidence="8">
    <location>
        <begin position="276"/>
        <end position="387"/>
    </location>
</feature>
<feature type="domain" description="MacB-like periplasmic core" evidence="9">
    <location>
        <begin position="22"/>
        <end position="239"/>
    </location>
</feature>
<sequence length="394" mass="42850">MSKFLEAFLSATKALSSNKVRSFLTILGVVIGVFSVVTLVSLVKGVENYVRDQFENLGSNLLFVAPGRAGIAGDPALSFTDNKIREEHVRLIESGAADYIDVVSPLIFVGKTVEYKNRKFFSTISGVYSVYDRVENLAMSKGRFFSTSEDKSGARVIVLGPAVAKELFSQRDPLGEKVIIDSKKYKVIGVTRERGADFDELVYIPFNAVKDSIGVESISYITAKVKPNVDMDIASKQLEVALLADLDKEDFSIMSQKDILRSIEDILNILTLGLAAVAGISLLVGGIGIMNIMLVSVTERIKEIGLRKAVGATSFVIGFQFIIESMLLSLGGGVIGLFLGWIASQVASKFIRTEVPLWAVFVSLGFSVFVGAVFGTYPAIQASKKDPIESLRWE</sequence>
<evidence type="ECO:0000256" key="7">
    <source>
        <dbReference type="SAM" id="Phobius"/>
    </source>
</evidence>
<reference evidence="10 11" key="1">
    <citation type="journal article" date="2016" name="Nat. Commun.">
        <title>Thousands of microbial genomes shed light on interconnected biogeochemical processes in an aquifer system.</title>
        <authorList>
            <person name="Anantharaman K."/>
            <person name="Brown C.T."/>
            <person name="Hug L.A."/>
            <person name="Sharon I."/>
            <person name="Castelle C.J."/>
            <person name="Probst A.J."/>
            <person name="Thomas B.C."/>
            <person name="Singh A."/>
            <person name="Wilkins M.J."/>
            <person name="Karaoz U."/>
            <person name="Brodie E.L."/>
            <person name="Williams K.H."/>
            <person name="Hubbard S.S."/>
            <person name="Banfield J.F."/>
        </authorList>
    </citation>
    <scope>NUCLEOTIDE SEQUENCE [LARGE SCALE GENOMIC DNA]</scope>
</reference>
<keyword evidence="4 7" id="KW-1133">Transmembrane helix</keyword>
<evidence type="ECO:0000259" key="8">
    <source>
        <dbReference type="Pfam" id="PF02687"/>
    </source>
</evidence>
<dbReference type="EMBL" id="MEVT01000007">
    <property type="protein sequence ID" value="OGC63279.1"/>
    <property type="molecule type" value="Genomic_DNA"/>
</dbReference>
<dbReference type="Pfam" id="PF02687">
    <property type="entry name" value="FtsX"/>
    <property type="match status" value="1"/>
</dbReference>
<evidence type="ECO:0000256" key="4">
    <source>
        <dbReference type="ARBA" id="ARBA00022989"/>
    </source>
</evidence>
<dbReference type="GO" id="GO:0005886">
    <property type="term" value="C:plasma membrane"/>
    <property type="evidence" value="ECO:0007669"/>
    <property type="project" value="UniProtKB-SubCell"/>
</dbReference>
<evidence type="ECO:0008006" key="12">
    <source>
        <dbReference type="Google" id="ProtNLM"/>
    </source>
</evidence>
<evidence type="ECO:0000313" key="11">
    <source>
        <dbReference type="Proteomes" id="UP000176614"/>
    </source>
</evidence>
<gene>
    <name evidence="10" type="ORF">A2264_02755</name>
</gene>
<accession>A0A1F4W1I0</accession>
<evidence type="ECO:0000256" key="6">
    <source>
        <dbReference type="ARBA" id="ARBA00038076"/>
    </source>
</evidence>
<feature type="transmembrane region" description="Helical" evidence="7">
    <location>
        <begin position="355"/>
        <end position="377"/>
    </location>
</feature>
<organism evidence="10 11">
    <name type="scientific">candidate division WWE3 bacterium RIFOXYA2_FULL_46_9</name>
    <dbReference type="NCBI Taxonomy" id="1802636"/>
    <lineage>
        <taxon>Bacteria</taxon>
        <taxon>Katanobacteria</taxon>
    </lineage>
</organism>
<comment type="subcellular location">
    <subcellularLocation>
        <location evidence="1">Cell membrane</location>
        <topology evidence="1">Multi-pass membrane protein</topology>
    </subcellularLocation>
</comment>
<dbReference type="GO" id="GO:0022857">
    <property type="term" value="F:transmembrane transporter activity"/>
    <property type="evidence" value="ECO:0007669"/>
    <property type="project" value="TreeGrafter"/>
</dbReference>
<evidence type="ECO:0000256" key="2">
    <source>
        <dbReference type="ARBA" id="ARBA00022475"/>
    </source>
</evidence>
<keyword evidence="2" id="KW-1003">Cell membrane</keyword>
<dbReference type="InterPro" id="IPR025857">
    <property type="entry name" value="MacB_PCD"/>
</dbReference>